<name>A0AAW2AFS8_CULAL</name>
<sequence length="97" mass="11048">MAVWPGGPIDMGGSVSEEQVRSAELEIPLRLSRRRAKEWSVHTQHPWLTRGKKAGRHSGLPLTPSHFCNYEVLLPLCQAWLSWNSFCLKSHEPDSDR</sequence>
<reference evidence="1 2" key="1">
    <citation type="submission" date="2024-05" db="EMBL/GenBank/DDBJ databases">
        <title>A high-quality chromosomal-level genome assembly of Topmouth culter (Culter alburnus).</title>
        <authorList>
            <person name="Zhao H."/>
        </authorList>
    </citation>
    <scope>NUCLEOTIDE SEQUENCE [LARGE SCALE GENOMIC DNA]</scope>
    <source>
        <strain evidence="1">CATC2023</strain>
        <tissue evidence="1">Muscle</tissue>
    </source>
</reference>
<gene>
    <name evidence="1" type="ORF">ABG768_025805</name>
</gene>
<accession>A0AAW2AFS8</accession>
<organism evidence="1 2">
    <name type="scientific">Culter alburnus</name>
    <name type="common">Topmouth culter</name>
    <dbReference type="NCBI Taxonomy" id="194366"/>
    <lineage>
        <taxon>Eukaryota</taxon>
        <taxon>Metazoa</taxon>
        <taxon>Chordata</taxon>
        <taxon>Craniata</taxon>
        <taxon>Vertebrata</taxon>
        <taxon>Euteleostomi</taxon>
        <taxon>Actinopterygii</taxon>
        <taxon>Neopterygii</taxon>
        <taxon>Teleostei</taxon>
        <taxon>Ostariophysi</taxon>
        <taxon>Cypriniformes</taxon>
        <taxon>Xenocyprididae</taxon>
        <taxon>Xenocypridinae</taxon>
        <taxon>Culter</taxon>
    </lineage>
</organism>
<evidence type="ECO:0000313" key="2">
    <source>
        <dbReference type="Proteomes" id="UP001479290"/>
    </source>
</evidence>
<dbReference type="EMBL" id="JAWDJR010000007">
    <property type="protein sequence ID" value="KAK9972501.1"/>
    <property type="molecule type" value="Genomic_DNA"/>
</dbReference>
<evidence type="ECO:0000313" key="1">
    <source>
        <dbReference type="EMBL" id="KAK9972501.1"/>
    </source>
</evidence>
<dbReference type="Proteomes" id="UP001479290">
    <property type="component" value="Unassembled WGS sequence"/>
</dbReference>
<proteinExistence type="predicted"/>
<protein>
    <submittedName>
        <fullName evidence="1">Uncharacterized protein</fullName>
    </submittedName>
</protein>
<keyword evidence="2" id="KW-1185">Reference proteome</keyword>
<comment type="caution">
    <text evidence="1">The sequence shown here is derived from an EMBL/GenBank/DDBJ whole genome shotgun (WGS) entry which is preliminary data.</text>
</comment>
<dbReference type="AlphaFoldDB" id="A0AAW2AFS8"/>